<dbReference type="SUPFAM" id="SSF52141">
    <property type="entry name" value="Uracil-DNA glycosylase-like"/>
    <property type="match status" value="1"/>
</dbReference>
<evidence type="ECO:0000256" key="8">
    <source>
        <dbReference type="ARBA" id="ARBA00022801"/>
    </source>
</evidence>
<dbReference type="AlphaFoldDB" id="A0A1M5VLF6"/>
<keyword evidence="14" id="KW-1185">Reference proteome</keyword>
<proteinExistence type="inferred from homology"/>
<comment type="catalytic activity">
    <reaction evidence="1">
        <text>Hydrolyzes single-stranded DNA or mismatched double-stranded DNA and polynucleotides, releasing free uracil.</text>
        <dbReference type="EC" id="3.2.2.27"/>
    </reaction>
</comment>
<dbReference type="NCBIfam" id="TIGR00758">
    <property type="entry name" value="UDG_fam4"/>
    <property type="match status" value="1"/>
</dbReference>
<dbReference type="STRING" id="1121409.SAMN02745124_01777"/>
<dbReference type="EMBL" id="FQXS01000008">
    <property type="protein sequence ID" value="SHH76057.1"/>
    <property type="molecule type" value="Genomic_DNA"/>
</dbReference>
<dbReference type="PANTHER" id="PTHR33693">
    <property type="entry name" value="TYPE-5 URACIL-DNA GLYCOSYLASE"/>
    <property type="match status" value="1"/>
</dbReference>
<evidence type="ECO:0000313" key="14">
    <source>
        <dbReference type="Proteomes" id="UP000184139"/>
    </source>
</evidence>
<dbReference type="GO" id="GO:0046872">
    <property type="term" value="F:metal ion binding"/>
    <property type="evidence" value="ECO:0007669"/>
    <property type="project" value="UniProtKB-KW"/>
</dbReference>
<dbReference type="Proteomes" id="UP000184139">
    <property type="component" value="Unassembled WGS sequence"/>
</dbReference>
<dbReference type="InterPro" id="IPR005122">
    <property type="entry name" value="Uracil-DNA_glycosylase-like"/>
</dbReference>
<comment type="similarity">
    <text evidence="2">Belongs to the uracil-DNA glycosylase (UDG) superfamily. Type 4 (UDGa) family.</text>
</comment>
<dbReference type="InterPro" id="IPR051536">
    <property type="entry name" value="UDG_Type-4/5"/>
</dbReference>
<evidence type="ECO:0000256" key="3">
    <source>
        <dbReference type="ARBA" id="ARBA00012030"/>
    </source>
</evidence>
<evidence type="ECO:0000313" key="13">
    <source>
        <dbReference type="EMBL" id="SHH76057.1"/>
    </source>
</evidence>
<dbReference type="GO" id="GO:0006281">
    <property type="term" value="P:DNA repair"/>
    <property type="evidence" value="ECO:0007669"/>
    <property type="project" value="UniProtKB-KW"/>
</dbReference>
<feature type="domain" description="Uracil-DNA glycosylase-like" evidence="12">
    <location>
        <begin position="33"/>
        <end position="180"/>
    </location>
</feature>
<evidence type="ECO:0000256" key="1">
    <source>
        <dbReference type="ARBA" id="ARBA00001400"/>
    </source>
</evidence>
<dbReference type="SMART" id="SM00987">
    <property type="entry name" value="UreE_C"/>
    <property type="match status" value="1"/>
</dbReference>
<dbReference type="Gene3D" id="3.40.470.10">
    <property type="entry name" value="Uracil-DNA glycosylase-like domain"/>
    <property type="match status" value="1"/>
</dbReference>
<evidence type="ECO:0000256" key="11">
    <source>
        <dbReference type="ARBA" id="ARBA00023204"/>
    </source>
</evidence>
<dbReference type="InterPro" id="IPR036895">
    <property type="entry name" value="Uracil-DNA_glycosylase-like_sf"/>
</dbReference>
<dbReference type="EC" id="3.2.2.27" evidence="3"/>
<keyword evidence="11" id="KW-0234">DNA repair</keyword>
<keyword evidence="5" id="KW-0004">4Fe-4S</keyword>
<keyword evidence="7" id="KW-0227">DNA damage</keyword>
<dbReference type="GO" id="GO:0004844">
    <property type="term" value="F:uracil DNA N-glycosylase activity"/>
    <property type="evidence" value="ECO:0007669"/>
    <property type="project" value="UniProtKB-EC"/>
</dbReference>
<keyword evidence="8" id="KW-0378">Hydrolase</keyword>
<organism evidence="13 14">
    <name type="scientific">Desulfofustis glycolicus DSM 9705</name>
    <dbReference type="NCBI Taxonomy" id="1121409"/>
    <lineage>
        <taxon>Bacteria</taxon>
        <taxon>Pseudomonadati</taxon>
        <taxon>Thermodesulfobacteriota</taxon>
        <taxon>Desulfobulbia</taxon>
        <taxon>Desulfobulbales</taxon>
        <taxon>Desulfocapsaceae</taxon>
        <taxon>Desulfofustis</taxon>
    </lineage>
</organism>
<keyword evidence="9" id="KW-0408">Iron</keyword>
<evidence type="ECO:0000256" key="7">
    <source>
        <dbReference type="ARBA" id="ARBA00022763"/>
    </source>
</evidence>
<evidence type="ECO:0000256" key="10">
    <source>
        <dbReference type="ARBA" id="ARBA00023014"/>
    </source>
</evidence>
<evidence type="ECO:0000256" key="6">
    <source>
        <dbReference type="ARBA" id="ARBA00022723"/>
    </source>
</evidence>
<dbReference type="InterPro" id="IPR005273">
    <property type="entry name" value="Ura-DNA_glyco_family4"/>
</dbReference>
<evidence type="ECO:0000256" key="2">
    <source>
        <dbReference type="ARBA" id="ARBA00006521"/>
    </source>
</evidence>
<dbReference type="Pfam" id="PF03167">
    <property type="entry name" value="UDG"/>
    <property type="match status" value="1"/>
</dbReference>
<sequence>MSSSHTIQLDELRKEILRCRQCGLTRTRQHVIFGEGNEQAPIMVIGEAPGRDEDREGRPFVGRSGQLFDKICDACGFTRQQHIFISNIVKCRPPDNRTPTRQETEVCLPWLIRQIELIDPKMLILLGATALRTMAGPNYRITRVRGTWLKVCDRPAMPVYHPAALLRNPALKRETWEDYKNIVATYREWVDRHHYSAHV</sequence>
<dbReference type="CDD" id="cd10030">
    <property type="entry name" value="UDG-F4_TTUDGA_SPO1dp_like"/>
    <property type="match status" value="1"/>
</dbReference>
<evidence type="ECO:0000256" key="4">
    <source>
        <dbReference type="ARBA" id="ARBA00019403"/>
    </source>
</evidence>
<dbReference type="PANTHER" id="PTHR33693:SF1">
    <property type="entry name" value="TYPE-4 URACIL-DNA GLYCOSYLASE"/>
    <property type="match status" value="1"/>
</dbReference>
<dbReference type="GO" id="GO:0051539">
    <property type="term" value="F:4 iron, 4 sulfur cluster binding"/>
    <property type="evidence" value="ECO:0007669"/>
    <property type="project" value="UniProtKB-KW"/>
</dbReference>
<dbReference type="SMART" id="SM00986">
    <property type="entry name" value="UDG"/>
    <property type="match status" value="1"/>
</dbReference>
<accession>A0A1M5VLF6</accession>
<evidence type="ECO:0000256" key="9">
    <source>
        <dbReference type="ARBA" id="ARBA00023004"/>
    </source>
</evidence>
<keyword evidence="6" id="KW-0479">Metal-binding</keyword>
<evidence type="ECO:0000259" key="12">
    <source>
        <dbReference type="SMART" id="SM00986"/>
    </source>
</evidence>
<keyword evidence="10" id="KW-0411">Iron-sulfur</keyword>
<reference evidence="13 14" key="1">
    <citation type="submission" date="2016-11" db="EMBL/GenBank/DDBJ databases">
        <authorList>
            <person name="Jaros S."/>
            <person name="Januszkiewicz K."/>
            <person name="Wedrychowicz H."/>
        </authorList>
    </citation>
    <scope>NUCLEOTIDE SEQUENCE [LARGE SCALE GENOMIC DNA]</scope>
    <source>
        <strain evidence="13 14">DSM 9705</strain>
    </source>
</reference>
<evidence type="ECO:0000256" key="5">
    <source>
        <dbReference type="ARBA" id="ARBA00022485"/>
    </source>
</evidence>
<gene>
    <name evidence="13" type="ORF">SAMN02745124_01777</name>
</gene>
<protein>
    <recommendedName>
        <fullName evidence="4">Type-4 uracil-DNA glycosylase</fullName>
        <ecNumber evidence="3">3.2.2.27</ecNumber>
    </recommendedName>
</protein>
<name>A0A1M5VLF6_9BACT</name>